<reference evidence="2" key="1">
    <citation type="submission" date="2017-04" db="EMBL/GenBank/DDBJ databases">
        <authorList>
            <person name="Varghese N."/>
            <person name="Submissions S."/>
        </authorList>
    </citation>
    <scope>NUCLEOTIDE SEQUENCE [LARGE SCALE GENOMIC DNA]</scope>
    <source>
        <strain evidence="2">USBA 82</strain>
    </source>
</reference>
<dbReference type="AlphaFoldDB" id="A0A1X7JJA3"/>
<dbReference type="STRING" id="561720.SAMN06275492_11280"/>
<dbReference type="EMBL" id="FXBB01000012">
    <property type="protein sequence ID" value="SMG27860.1"/>
    <property type="molecule type" value="Genomic_DNA"/>
</dbReference>
<dbReference type="RefSeq" id="WP_085544476.1">
    <property type="nucleotide sequence ID" value="NZ_FXBB01000012.1"/>
</dbReference>
<keyword evidence="2" id="KW-1185">Reference proteome</keyword>
<dbReference type="Proteomes" id="UP000193355">
    <property type="component" value="Unassembled WGS sequence"/>
</dbReference>
<organism evidence="1 2">
    <name type="scientific">Dethiosulfovibrio salsuginis</name>
    <dbReference type="NCBI Taxonomy" id="561720"/>
    <lineage>
        <taxon>Bacteria</taxon>
        <taxon>Thermotogati</taxon>
        <taxon>Synergistota</taxon>
        <taxon>Synergistia</taxon>
        <taxon>Synergistales</taxon>
        <taxon>Dethiosulfovibrionaceae</taxon>
        <taxon>Dethiosulfovibrio</taxon>
    </lineage>
</organism>
<dbReference type="SUPFAM" id="SSF101386">
    <property type="entry name" value="all-alpha NTP pyrophosphatases"/>
    <property type="match status" value="1"/>
</dbReference>
<accession>A0A1X7JJA3</accession>
<name>A0A1X7JJA3_9BACT</name>
<sequence>MIQDSVYRQVIDLFGADHQMDQAIEECAELVVAIRHYRRGRASLSDIAEEIADVEIMMAQLRHVVGDTLVEREKARKLERMRGWVEGE</sequence>
<protein>
    <recommendedName>
        <fullName evidence="3">MazG nucleotide pyrophosphohydrolase domain-containing protein</fullName>
    </recommendedName>
</protein>
<gene>
    <name evidence="1" type="ORF">SAMN06275492_11280</name>
</gene>
<dbReference type="OrthoDB" id="5387728at2"/>
<evidence type="ECO:0000313" key="1">
    <source>
        <dbReference type="EMBL" id="SMG27860.1"/>
    </source>
</evidence>
<proteinExistence type="predicted"/>
<evidence type="ECO:0000313" key="2">
    <source>
        <dbReference type="Proteomes" id="UP000193355"/>
    </source>
</evidence>
<dbReference type="CDD" id="cd11539">
    <property type="entry name" value="NTP-PPase_u2"/>
    <property type="match status" value="1"/>
</dbReference>
<evidence type="ECO:0008006" key="3">
    <source>
        <dbReference type="Google" id="ProtNLM"/>
    </source>
</evidence>